<name>A0AA35VIV4_LACSI</name>
<sequence>MAFIGCRFLVLFLILMASFASLCHCTSNIPDRKEASKSNTTSEKIVIDFCFKFDYASRCRGTSKKWWKKRRQYNMKKNKPTRARVGDRETRTVPKHVEKKIIGSGNSGKREGDTFPGEQWRLRSMDQGKYQVKH</sequence>
<feature type="signal peptide" evidence="2">
    <location>
        <begin position="1"/>
        <end position="25"/>
    </location>
</feature>
<evidence type="ECO:0000313" key="3">
    <source>
        <dbReference type="EMBL" id="CAI9269738.1"/>
    </source>
</evidence>
<evidence type="ECO:0000313" key="4">
    <source>
        <dbReference type="Proteomes" id="UP001177003"/>
    </source>
</evidence>
<feature type="region of interest" description="Disordered" evidence="1">
    <location>
        <begin position="77"/>
        <end position="120"/>
    </location>
</feature>
<keyword evidence="4" id="KW-1185">Reference proteome</keyword>
<dbReference type="EMBL" id="OX465077">
    <property type="protein sequence ID" value="CAI9269738.1"/>
    <property type="molecule type" value="Genomic_DNA"/>
</dbReference>
<reference evidence="3" key="1">
    <citation type="submission" date="2023-04" db="EMBL/GenBank/DDBJ databases">
        <authorList>
            <person name="Vijverberg K."/>
            <person name="Xiong W."/>
            <person name="Schranz E."/>
        </authorList>
    </citation>
    <scope>NUCLEOTIDE SEQUENCE</scope>
</reference>
<evidence type="ECO:0000256" key="1">
    <source>
        <dbReference type="SAM" id="MobiDB-lite"/>
    </source>
</evidence>
<dbReference type="AlphaFoldDB" id="A0AA35VIV4"/>
<protein>
    <submittedName>
        <fullName evidence="3">Uncharacterized protein</fullName>
    </submittedName>
</protein>
<dbReference type="Proteomes" id="UP001177003">
    <property type="component" value="Chromosome 1"/>
</dbReference>
<feature type="compositionally biased region" description="Basic and acidic residues" evidence="1">
    <location>
        <begin position="84"/>
        <end position="101"/>
    </location>
</feature>
<feature type="chain" id="PRO_5041270994" evidence="2">
    <location>
        <begin position="26"/>
        <end position="134"/>
    </location>
</feature>
<organism evidence="3 4">
    <name type="scientific">Lactuca saligna</name>
    <name type="common">Willowleaf lettuce</name>
    <dbReference type="NCBI Taxonomy" id="75948"/>
    <lineage>
        <taxon>Eukaryota</taxon>
        <taxon>Viridiplantae</taxon>
        <taxon>Streptophyta</taxon>
        <taxon>Embryophyta</taxon>
        <taxon>Tracheophyta</taxon>
        <taxon>Spermatophyta</taxon>
        <taxon>Magnoliopsida</taxon>
        <taxon>eudicotyledons</taxon>
        <taxon>Gunneridae</taxon>
        <taxon>Pentapetalae</taxon>
        <taxon>asterids</taxon>
        <taxon>campanulids</taxon>
        <taxon>Asterales</taxon>
        <taxon>Asteraceae</taxon>
        <taxon>Cichorioideae</taxon>
        <taxon>Cichorieae</taxon>
        <taxon>Lactucinae</taxon>
        <taxon>Lactuca</taxon>
    </lineage>
</organism>
<evidence type="ECO:0000256" key="2">
    <source>
        <dbReference type="SAM" id="SignalP"/>
    </source>
</evidence>
<accession>A0AA35VIV4</accession>
<proteinExistence type="predicted"/>
<keyword evidence="2" id="KW-0732">Signal</keyword>
<gene>
    <name evidence="3" type="ORF">LSALG_LOCUS10090</name>
</gene>